<organism evidence="2 3">
    <name type="scientific">Volvox africanus</name>
    <dbReference type="NCBI Taxonomy" id="51714"/>
    <lineage>
        <taxon>Eukaryota</taxon>
        <taxon>Viridiplantae</taxon>
        <taxon>Chlorophyta</taxon>
        <taxon>core chlorophytes</taxon>
        <taxon>Chlorophyceae</taxon>
        <taxon>CS clade</taxon>
        <taxon>Chlamydomonadales</taxon>
        <taxon>Volvocaceae</taxon>
        <taxon>Volvox</taxon>
    </lineage>
</organism>
<keyword evidence="3" id="KW-1185">Reference proteome</keyword>
<evidence type="ECO:0000313" key="2">
    <source>
        <dbReference type="EMBL" id="GIL52142.1"/>
    </source>
</evidence>
<sequence length="366" mass="38964">AADSASNGNRPMFMSRSTSAAAAADAASLATDLHDLARACLALQKASQPQVQPEQRQQQAASPPAQGTRMEVLGAKLQDALGSLLVKHHRLQTQQQLEQQHQWHERRFRSPLPPLATAAGTQELQLPPPPPPLLPTGALLDLLLHPRNMHPPLSLRQAVTWRLAPGGDGGVAWRLVKPHQYDTVLQRLMAQPVQWTWPLPPWPASAKLANTLPVAEEERSPPPALPEGLAPLVGGLERVISDAEEGLRYGGGGGSRWRVRSSHTPEEGAAVAAEGLCNEMDWGGEAPLSTSGPGSWIQSRPGDPDPWEGTTAMPEVSRVGDTELAGHFFRVCTEGAVSGTEGAVTTGPGRRLPLADDGDAHLPIPA</sequence>
<gene>
    <name evidence="2" type="ORF">Vafri_8083</name>
</gene>
<feature type="compositionally biased region" description="Low complexity" evidence="1">
    <location>
        <begin position="48"/>
        <end position="66"/>
    </location>
</feature>
<dbReference type="EMBL" id="BNCO01000012">
    <property type="protein sequence ID" value="GIL52142.1"/>
    <property type="molecule type" value="Genomic_DNA"/>
</dbReference>
<feature type="non-terminal residue" evidence="2">
    <location>
        <position position="1"/>
    </location>
</feature>
<name>A0A8J4B1G8_9CHLO</name>
<proteinExistence type="predicted"/>
<protein>
    <submittedName>
        <fullName evidence="2">Uncharacterized protein</fullName>
    </submittedName>
</protein>
<dbReference type="Proteomes" id="UP000747399">
    <property type="component" value="Unassembled WGS sequence"/>
</dbReference>
<accession>A0A8J4B1G8</accession>
<feature type="non-terminal residue" evidence="2">
    <location>
        <position position="366"/>
    </location>
</feature>
<comment type="caution">
    <text evidence="2">The sequence shown here is derived from an EMBL/GenBank/DDBJ whole genome shotgun (WGS) entry which is preliminary data.</text>
</comment>
<feature type="region of interest" description="Disordered" evidence="1">
    <location>
        <begin position="48"/>
        <end position="68"/>
    </location>
</feature>
<evidence type="ECO:0000256" key="1">
    <source>
        <dbReference type="SAM" id="MobiDB-lite"/>
    </source>
</evidence>
<reference evidence="2" key="1">
    <citation type="journal article" date="2021" name="Proc. Natl. Acad. Sci. U.S.A.">
        <title>Three genomes in the algal genus Volvox reveal the fate of a haploid sex-determining region after a transition to homothallism.</title>
        <authorList>
            <person name="Yamamoto K."/>
            <person name="Hamaji T."/>
            <person name="Kawai-Toyooka H."/>
            <person name="Matsuzaki R."/>
            <person name="Takahashi F."/>
            <person name="Nishimura Y."/>
            <person name="Kawachi M."/>
            <person name="Noguchi H."/>
            <person name="Minakuchi Y."/>
            <person name="Umen J.G."/>
            <person name="Toyoda A."/>
            <person name="Nozaki H."/>
        </authorList>
    </citation>
    <scope>NUCLEOTIDE SEQUENCE</scope>
    <source>
        <strain evidence="2">NIES-3780</strain>
    </source>
</reference>
<evidence type="ECO:0000313" key="3">
    <source>
        <dbReference type="Proteomes" id="UP000747399"/>
    </source>
</evidence>
<feature type="region of interest" description="Disordered" evidence="1">
    <location>
        <begin position="339"/>
        <end position="366"/>
    </location>
</feature>
<dbReference type="AlphaFoldDB" id="A0A8J4B1G8"/>